<dbReference type="InterPro" id="IPR044543">
    <property type="entry name" value="YHJQ-like"/>
</dbReference>
<accession>A0A1G6YJF6</accession>
<proteinExistence type="predicted"/>
<evidence type="ECO:0000313" key="2">
    <source>
        <dbReference type="Proteomes" id="UP000199109"/>
    </source>
</evidence>
<dbReference type="PANTHER" id="PTHR37310:SF1">
    <property type="entry name" value="CYTOPLASMIC PROTEIN"/>
    <property type="match status" value="1"/>
</dbReference>
<dbReference type="InterPro" id="IPR005560">
    <property type="entry name" value="Csp_YhjQ"/>
</dbReference>
<dbReference type="EMBL" id="FNAO01000002">
    <property type="protein sequence ID" value="SDD90644.1"/>
    <property type="molecule type" value="Genomic_DNA"/>
</dbReference>
<reference evidence="1 2" key="1">
    <citation type="submission" date="2016-10" db="EMBL/GenBank/DDBJ databases">
        <authorList>
            <person name="de Groot N.N."/>
        </authorList>
    </citation>
    <scope>NUCLEOTIDE SEQUENCE [LARGE SCALE GENOMIC DNA]</scope>
    <source>
        <strain evidence="1 2">DSM 23421</strain>
    </source>
</reference>
<dbReference type="CDD" id="cd08026">
    <property type="entry name" value="DUF326"/>
    <property type="match status" value="1"/>
</dbReference>
<evidence type="ECO:0008006" key="3">
    <source>
        <dbReference type="Google" id="ProtNLM"/>
    </source>
</evidence>
<gene>
    <name evidence="1" type="ORF">SAMN05421636_102284</name>
</gene>
<protein>
    <recommendedName>
        <fullName evidence="3">Four-helix bundle copper-binding protein</fullName>
    </recommendedName>
</protein>
<dbReference type="RefSeq" id="WP_091866120.1">
    <property type="nucleotide sequence ID" value="NZ_FNAO01000002.1"/>
</dbReference>
<dbReference type="AlphaFoldDB" id="A0A1G6YJF6"/>
<dbReference type="PANTHER" id="PTHR37310">
    <property type="entry name" value="CYTOPLASMIC PROTEIN-RELATED"/>
    <property type="match status" value="1"/>
</dbReference>
<sequence>MKNSKLIQALNNCVAHCNYCADACLSEDDIKMMVDCIRTDRACAEICGATATLLASNYGDVKGMVEQCRDICKKCADVCDKHDHQHCKECAKACKECADACETFLG</sequence>
<name>A0A1G6YJF6_9FLAO</name>
<organism evidence="1 2">
    <name type="scientific">Pricia antarctica</name>
    <dbReference type="NCBI Taxonomy" id="641691"/>
    <lineage>
        <taxon>Bacteria</taxon>
        <taxon>Pseudomonadati</taxon>
        <taxon>Bacteroidota</taxon>
        <taxon>Flavobacteriia</taxon>
        <taxon>Flavobacteriales</taxon>
        <taxon>Flavobacteriaceae</taxon>
        <taxon>Pricia</taxon>
    </lineage>
</organism>
<evidence type="ECO:0000313" key="1">
    <source>
        <dbReference type="EMBL" id="SDD90644.1"/>
    </source>
</evidence>
<dbReference type="Pfam" id="PF03860">
    <property type="entry name" value="Csp"/>
    <property type="match status" value="1"/>
</dbReference>
<keyword evidence="2" id="KW-1185">Reference proteome</keyword>
<dbReference type="Gene3D" id="1.20.1270.360">
    <property type="match status" value="1"/>
</dbReference>
<dbReference type="STRING" id="641691.SAMN05421636_102284"/>
<dbReference type="Proteomes" id="UP000199109">
    <property type="component" value="Unassembled WGS sequence"/>
</dbReference>
<dbReference type="OrthoDB" id="5396211at2"/>